<organism evidence="2">
    <name type="scientific">Thiothrix subterranea</name>
    <dbReference type="NCBI Taxonomy" id="2735563"/>
    <lineage>
        <taxon>Bacteria</taxon>
        <taxon>Pseudomonadati</taxon>
        <taxon>Pseudomonadota</taxon>
        <taxon>Gammaproteobacteria</taxon>
        <taxon>Thiotrichales</taxon>
        <taxon>Thiotrichaceae</taxon>
        <taxon>Thiothrix</taxon>
    </lineage>
</organism>
<sequence>MSKTTAERQADIISQQLVGGCILNAFVSPEAQFGQQHFGFSVQTKTGKTLSVWVLSDPEGNGPGFLDIASD</sequence>
<dbReference type="AlphaFoldDB" id="A0AA51MMT1"/>
<evidence type="ECO:0000313" key="2">
    <source>
        <dbReference type="EMBL" id="WML86594.1"/>
    </source>
</evidence>
<dbReference type="EMBL" id="JAVFKN010000004">
    <property type="protein sequence ID" value="MDQ5767948.1"/>
    <property type="molecule type" value="Genomic_DNA"/>
</dbReference>
<proteinExistence type="predicted"/>
<keyword evidence="3" id="KW-1185">Reference proteome</keyword>
<dbReference type="Proteomes" id="UP001229862">
    <property type="component" value="Chromosome"/>
</dbReference>
<name>A0AA51MMT1_9GAMM</name>
<evidence type="ECO:0000313" key="3">
    <source>
        <dbReference type="Proteomes" id="UP001223336"/>
    </source>
</evidence>
<gene>
    <name evidence="1" type="ORF">RCC75_05380</name>
    <name evidence="2" type="ORF">RCG00_20200</name>
</gene>
<dbReference type="RefSeq" id="WP_308134065.1">
    <property type="nucleotide sequence ID" value="NZ_CP133197.1"/>
</dbReference>
<protein>
    <submittedName>
        <fullName evidence="2">Uncharacterized protein</fullName>
    </submittedName>
</protein>
<evidence type="ECO:0000313" key="1">
    <source>
        <dbReference type="EMBL" id="MDQ5767948.1"/>
    </source>
</evidence>
<accession>A0AA51MMT1</accession>
<dbReference type="EMBL" id="CP133217">
    <property type="protein sequence ID" value="WML86594.1"/>
    <property type="molecule type" value="Genomic_DNA"/>
</dbReference>
<reference evidence="2 3" key="1">
    <citation type="submission" date="2023-08" db="EMBL/GenBank/DDBJ databases">
        <title>New molecular markers tilS and rpoB for phylogenetic and monitoring studies of the genus Thiothrix biodiversity.</title>
        <authorList>
            <person name="Ravin N.V."/>
            <person name="Smolyakov D."/>
            <person name="Markov N.D."/>
            <person name="Beletsky A.V."/>
            <person name="Mardanov A.V."/>
            <person name="Rudenko T.S."/>
            <person name="Grabovich M.Y."/>
        </authorList>
    </citation>
    <scope>NUCLEOTIDE SEQUENCE</scope>
    <source>
        <strain evidence="2">DNT52</strain>
        <strain evidence="1 3">H33</strain>
    </source>
</reference>
<dbReference type="Proteomes" id="UP001223336">
    <property type="component" value="Unassembled WGS sequence"/>
</dbReference>